<organism evidence="3">
    <name type="scientific">Ixodes ricinus</name>
    <name type="common">Common tick</name>
    <name type="synonym">Acarus ricinus</name>
    <dbReference type="NCBI Taxonomy" id="34613"/>
    <lineage>
        <taxon>Eukaryota</taxon>
        <taxon>Metazoa</taxon>
        <taxon>Ecdysozoa</taxon>
        <taxon>Arthropoda</taxon>
        <taxon>Chelicerata</taxon>
        <taxon>Arachnida</taxon>
        <taxon>Acari</taxon>
        <taxon>Parasitiformes</taxon>
        <taxon>Ixodida</taxon>
        <taxon>Ixodoidea</taxon>
        <taxon>Ixodidae</taxon>
        <taxon>Ixodinae</taxon>
        <taxon>Ixodes</taxon>
    </lineage>
</organism>
<keyword evidence="2" id="KW-0732">Signal</keyword>
<feature type="signal peptide" evidence="2">
    <location>
        <begin position="1"/>
        <end position="25"/>
    </location>
</feature>
<dbReference type="AlphaFoldDB" id="A0A6B0V931"/>
<feature type="compositionally biased region" description="Basic residues" evidence="1">
    <location>
        <begin position="287"/>
        <end position="297"/>
    </location>
</feature>
<accession>A0A6B0V931</accession>
<sequence>MPATTRSMACSKCFMLMLSLRSLAAMSAASLQTLAISAPVNPGVRAAIFRANAAFSKRVFSGFKCTLKMEARPLMSGAGTNICRSKRPGLKRAWSRMSTLLVAASTTTFVVVLKPSISTRSWFRVFSCSLCPPKLRPPRLRPTASISSMKRMHGAFLRAIENMSRTREGPTPTNISRNSEPETVMNGTFASPAVALASRVLPVPGGPVSMAPLGILAPSSMYCWGFLRKFTNSMISTLASSQPATSLNLTPISLGLMSLAVVSPMPKMPPPRLAPPPPINPADRRIVQNRKPKRSKVGKTPMTLDPSISFL</sequence>
<feature type="region of interest" description="Disordered" evidence="1">
    <location>
        <begin position="267"/>
        <end position="311"/>
    </location>
</feature>
<evidence type="ECO:0000313" key="3">
    <source>
        <dbReference type="EMBL" id="MXU98121.1"/>
    </source>
</evidence>
<feature type="compositionally biased region" description="Pro residues" evidence="1">
    <location>
        <begin position="267"/>
        <end position="280"/>
    </location>
</feature>
<protein>
    <submittedName>
        <fullName evidence="3">Putative secreted protein</fullName>
    </submittedName>
</protein>
<dbReference type="PANTHER" id="PTHR37449">
    <property type="match status" value="1"/>
</dbReference>
<feature type="chain" id="PRO_5025653727" evidence="2">
    <location>
        <begin position="26"/>
        <end position="311"/>
    </location>
</feature>
<dbReference type="EMBL" id="GIFC01016038">
    <property type="protein sequence ID" value="MXU98121.1"/>
    <property type="molecule type" value="Transcribed_RNA"/>
</dbReference>
<proteinExistence type="predicted"/>
<reference evidence="3" key="1">
    <citation type="submission" date="2019-12" db="EMBL/GenBank/DDBJ databases">
        <title>An insight into the sialome of adult female Ixodes ricinus ticks feeding for 6 days.</title>
        <authorList>
            <person name="Perner J."/>
            <person name="Ribeiro J.M.C."/>
        </authorList>
    </citation>
    <scope>NUCLEOTIDE SEQUENCE</scope>
    <source>
        <strain evidence="3">Semi-engorged</strain>
        <tissue evidence="3">Salivary glands</tissue>
    </source>
</reference>
<name>A0A6B0V931_IXORI</name>
<evidence type="ECO:0000256" key="1">
    <source>
        <dbReference type="SAM" id="MobiDB-lite"/>
    </source>
</evidence>
<evidence type="ECO:0000256" key="2">
    <source>
        <dbReference type="SAM" id="SignalP"/>
    </source>
</evidence>
<dbReference type="PANTHER" id="PTHR37449:SF1">
    <property type="entry name" value="OS02G0159950 PROTEIN"/>
    <property type="match status" value="1"/>
</dbReference>